<evidence type="ECO:0000313" key="2">
    <source>
        <dbReference type="Proteomes" id="UP000386575"/>
    </source>
</evidence>
<dbReference type="AlphaFoldDB" id="A0A6A1TJ17"/>
<protein>
    <submittedName>
        <fullName evidence="1">Uncharacterized protein</fullName>
    </submittedName>
</protein>
<gene>
    <name evidence="1" type="ORF">F4V91_32135</name>
</gene>
<comment type="caution">
    <text evidence="1">The sequence shown here is derived from an EMBL/GenBank/DDBJ whole genome shotgun (WGS) entry which is preliminary data.</text>
</comment>
<dbReference type="Proteomes" id="UP000386575">
    <property type="component" value="Unassembled WGS sequence"/>
</dbReference>
<sequence>MGRGFLLGIALGIVIGIYAAPMLGRPSIGLSEVSQVLSTLGTGSEDVPDMATWPTGDRAKSELFRVSKWDIAKHGDGSTVSVKRCISIHENTLACELVAHLGWIEGGKLVESIFEGGSDGWNMVAAKNR</sequence>
<dbReference type="EMBL" id="VZUL01000004">
    <property type="protein sequence ID" value="KAB1082596.1"/>
    <property type="molecule type" value="Genomic_DNA"/>
</dbReference>
<proteinExistence type="predicted"/>
<name>A0A6A1TJ17_NEOGA</name>
<reference evidence="1 2" key="1">
    <citation type="submission" date="2019-09" db="EMBL/GenBank/DDBJ databases">
        <title>Genome sequencing of Ng87 strain.</title>
        <authorList>
            <person name="Karasev E.S."/>
            <person name="Andronov E."/>
        </authorList>
    </citation>
    <scope>NUCLEOTIDE SEQUENCE [LARGE SCALE GENOMIC DNA]</scope>
    <source>
        <strain evidence="1 2">Ng87</strain>
    </source>
</reference>
<accession>A0A6A1TJ17</accession>
<evidence type="ECO:0000313" key="1">
    <source>
        <dbReference type="EMBL" id="KAB1082596.1"/>
    </source>
</evidence>
<organism evidence="1 2">
    <name type="scientific">Neorhizobium galegae</name>
    <name type="common">Rhizobium galegae</name>
    <dbReference type="NCBI Taxonomy" id="399"/>
    <lineage>
        <taxon>Bacteria</taxon>
        <taxon>Pseudomonadati</taxon>
        <taxon>Pseudomonadota</taxon>
        <taxon>Alphaproteobacteria</taxon>
        <taxon>Hyphomicrobiales</taxon>
        <taxon>Rhizobiaceae</taxon>
        <taxon>Rhizobium/Agrobacterium group</taxon>
        <taxon>Neorhizobium</taxon>
    </lineage>
</organism>